<dbReference type="Proteomes" id="UP000824120">
    <property type="component" value="Chromosome 2"/>
</dbReference>
<evidence type="ECO:0000313" key="2">
    <source>
        <dbReference type="EMBL" id="KAG5626139.1"/>
    </source>
</evidence>
<feature type="chain" id="PRO_5039923678" evidence="1">
    <location>
        <begin position="34"/>
        <end position="81"/>
    </location>
</feature>
<organism evidence="2 3">
    <name type="scientific">Solanum commersonii</name>
    <name type="common">Commerson's wild potato</name>
    <name type="synonym">Commerson's nightshade</name>
    <dbReference type="NCBI Taxonomy" id="4109"/>
    <lineage>
        <taxon>Eukaryota</taxon>
        <taxon>Viridiplantae</taxon>
        <taxon>Streptophyta</taxon>
        <taxon>Embryophyta</taxon>
        <taxon>Tracheophyta</taxon>
        <taxon>Spermatophyta</taxon>
        <taxon>Magnoliopsida</taxon>
        <taxon>eudicotyledons</taxon>
        <taxon>Gunneridae</taxon>
        <taxon>Pentapetalae</taxon>
        <taxon>asterids</taxon>
        <taxon>lamiids</taxon>
        <taxon>Solanales</taxon>
        <taxon>Solanaceae</taxon>
        <taxon>Solanoideae</taxon>
        <taxon>Solaneae</taxon>
        <taxon>Solanum</taxon>
    </lineage>
</organism>
<proteinExistence type="predicted"/>
<comment type="caution">
    <text evidence="2">The sequence shown here is derived from an EMBL/GenBank/DDBJ whole genome shotgun (WGS) entry which is preliminary data.</text>
</comment>
<keyword evidence="1" id="KW-0732">Signal</keyword>
<reference evidence="2 3" key="1">
    <citation type="submission" date="2020-09" db="EMBL/GenBank/DDBJ databases">
        <title>De no assembly of potato wild relative species, Solanum commersonii.</title>
        <authorList>
            <person name="Cho K."/>
        </authorList>
    </citation>
    <scope>NUCLEOTIDE SEQUENCE [LARGE SCALE GENOMIC DNA]</scope>
    <source>
        <strain evidence="2">LZ3.2</strain>
        <tissue evidence="2">Leaf</tissue>
    </source>
</reference>
<dbReference type="EMBL" id="JACXVP010000002">
    <property type="protein sequence ID" value="KAG5626139.1"/>
    <property type="molecule type" value="Genomic_DNA"/>
</dbReference>
<name>A0A9J6APF6_SOLCO</name>
<dbReference type="AlphaFoldDB" id="A0A9J6APF6"/>
<evidence type="ECO:0000313" key="3">
    <source>
        <dbReference type="Proteomes" id="UP000824120"/>
    </source>
</evidence>
<accession>A0A9J6APF6</accession>
<feature type="signal peptide" evidence="1">
    <location>
        <begin position="1"/>
        <end position="33"/>
    </location>
</feature>
<keyword evidence="3" id="KW-1185">Reference proteome</keyword>
<evidence type="ECO:0000256" key="1">
    <source>
        <dbReference type="SAM" id="SignalP"/>
    </source>
</evidence>
<protein>
    <submittedName>
        <fullName evidence="2">Uncharacterized protein</fullName>
    </submittedName>
</protein>
<sequence length="81" mass="9664">MAKLVLLLSSSFRLPIFTDCYVFLLVIYDNVDGEVPYRDLRVAHIERMYAPYNALFGWIIKYGKIFYLHRLSEINKSHNYE</sequence>
<gene>
    <name evidence="2" type="ORF">H5410_011357</name>
</gene>